<dbReference type="InterPro" id="IPR002155">
    <property type="entry name" value="Thiolase"/>
</dbReference>
<reference evidence="7 8" key="1">
    <citation type="submission" date="2023-06" db="EMBL/GenBank/DDBJ databases">
        <title>Thiopseudomonas sp. CY1220 draft genome sequence.</title>
        <authorList>
            <person name="Zhao G."/>
            <person name="An M."/>
        </authorList>
    </citation>
    <scope>NUCLEOTIDE SEQUENCE [LARGE SCALE GENOMIC DNA]</scope>
    <source>
        <strain evidence="7 8">CY1220</strain>
    </source>
</reference>
<evidence type="ECO:0000256" key="4">
    <source>
        <dbReference type="RuleBase" id="RU003557"/>
    </source>
</evidence>
<dbReference type="PROSITE" id="PS00099">
    <property type="entry name" value="THIOLASE_3"/>
    <property type="match status" value="1"/>
</dbReference>
<dbReference type="Proteomes" id="UP001241056">
    <property type="component" value="Unassembled WGS sequence"/>
</dbReference>
<proteinExistence type="inferred from homology"/>
<dbReference type="CDD" id="cd00751">
    <property type="entry name" value="thiolase"/>
    <property type="match status" value="1"/>
</dbReference>
<dbReference type="PROSITE" id="PS00737">
    <property type="entry name" value="THIOLASE_2"/>
    <property type="match status" value="1"/>
</dbReference>
<dbReference type="InterPro" id="IPR020615">
    <property type="entry name" value="Thiolase_acyl_enz_int_AS"/>
</dbReference>
<keyword evidence="2 4" id="KW-0808">Transferase</keyword>
<dbReference type="InterPro" id="IPR016039">
    <property type="entry name" value="Thiolase-like"/>
</dbReference>
<dbReference type="Gene3D" id="3.40.47.10">
    <property type="match status" value="2"/>
</dbReference>
<evidence type="ECO:0000259" key="6">
    <source>
        <dbReference type="Pfam" id="PF02803"/>
    </source>
</evidence>
<gene>
    <name evidence="7" type="ORF">QEZ41_08780</name>
</gene>
<dbReference type="EC" id="2.3.1.9" evidence="7"/>
<feature type="domain" description="Thiolase N-terminal" evidence="5">
    <location>
        <begin position="4"/>
        <end position="262"/>
    </location>
</feature>
<dbReference type="Pfam" id="PF00108">
    <property type="entry name" value="Thiolase_N"/>
    <property type="match status" value="1"/>
</dbReference>
<comment type="caution">
    <text evidence="7">The sequence shown here is derived from an EMBL/GenBank/DDBJ whole genome shotgun (WGS) entry which is preliminary data.</text>
</comment>
<comment type="similarity">
    <text evidence="1 4">Belongs to the thiolase-like superfamily. Thiolase family.</text>
</comment>
<evidence type="ECO:0000313" key="8">
    <source>
        <dbReference type="Proteomes" id="UP001241056"/>
    </source>
</evidence>
<dbReference type="RefSeq" id="WP_289411068.1">
    <property type="nucleotide sequence ID" value="NZ_JAUCDY010000010.1"/>
</dbReference>
<dbReference type="EMBL" id="JAUCDY010000010">
    <property type="protein sequence ID" value="MDM7858368.1"/>
    <property type="molecule type" value="Genomic_DNA"/>
</dbReference>
<keyword evidence="8" id="KW-1185">Reference proteome</keyword>
<protein>
    <submittedName>
        <fullName evidence="7">Acetyl-CoA C-acetyltransferase</fullName>
        <ecNumber evidence="7">2.3.1.9</ecNumber>
    </submittedName>
</protein>
<dbReference type="Pfam" id="PF02803">
    <property type="entry name" value="Thiolase_C"/>
    <property type="match status" value="1"/>
</dbReference>
<dbReference type="NCBIfam" id="TIGR01930">
    <property type="entry name" value="AcCoA-C-Actrans"/>
    <property type="match status" value="1"/>
</dbReference>
<dbReference type="InterPro" id="IPR020610">
    <property type="entry name" value="Thiolase_AS"/>
</dbReference>
<accession>A0ABT7SQ99</accession>
<dbReference type="InterPro" id="IPR020616">
    <property type="entry name" value="Thiolase_N"/>
</dbReference>
<evidence type="ECO:0000256" key="2">
    <source>
        <dbReference type="ARBA" id="ARBA00022679"/>
    </source>
</evidence>
<dbReference type="PIRSF" id="PIRSF000429">
    <property type="entry name" value="Ac-CoA_Ac_transf"/>
    <property type="match status" value="1"/>
</dbReference>
<dbReference type="SUPFAM" id="SSF53901">
    <property type="entry name" value="Thiolase-like"/>
    <property type="match status" value="2"/>
</dbReference>
<evidence type="ECO:0000256" key="1">
    <source>
        <dbReference type="ARBA" id="ARBA00010982"/>
    </source>
</evidence>
<dbReference type="InterPro" id="IPR020617">
    <property type="entry name" value="Thiolase_C"/>
</dbReference>
<evidence type="ECO:0000259" key="5">
    <source>
        <dbReference type="Pfam" id="PF00108"/>
    </source>
</evidence>
<dbReference type="NCBIfam" id="NF004206">
    <property type="entry name" value="PRK05656.1"/>
    <property type="match status" value="1"/>
</dbReference>
<dbReference type="PANTHER" id="PTHR18919">
    <property type="entry name" value="ACETYL-COA C-ACYLTRANSFERASE"/>
    <property type="match status" value="1"/>
</dbReference>
<sequence>MHEVVIVAATRTPVGSFQGSLAKIPADELGACVIRTLVESTQIKPELVDEVIMGQVLTAGSGQNPARQAALKAGLPVSVPALTLNKVCGSGLKAVHLAAQAIRCGDAQVVIAGGQENMSLAPYVLPKARTGLRMGHAQMLDSMIEDGLWDAFNDYHMGITAENIVDRYGFSRTQLDEFAAHSQAKAAAALAENRFASEITPVPIAQGKAESLLFSQDEQPRPSSSPASLSKLRPAFKEGGSVTAGNSSTLNDGAAAVLLMSAEQAEALNLPVMARIAAYACAGVEPSIMGTGPIPASQKCLNKAGWQHSELDLIEANEAFAAQAMAVNQDMGWDTDKVNVNGGAIALGHPIGASGCRILVSLVHEMQRRDVHKGLATLCIGGGQGVALAIER</sequence>
<evidence type="ECO:0000313" key="7">
    <source>
        <dbReference type="EMBL" id="MDM7858368.1"/>
    </source>
</evidence>
<dbReference type="PROSITE" id="PS00098">
    <property type="entry name" value="THIOLASE_1"/>
    <property type="match status" value="1"/>
</dbReference>
<keyword evidence="3 4" id="KW-0012">Acyltransferase</keyword>
<feature type="domain" description="Thiolase C-terminal" evidence="6">
    <location>
        <begin position="271"/>
        <end position="392"/>
    </location>
</feature>
<evidence type="ECO:0000256" key="3">
    <source>
        <dbReference type="ARBA" id="ARBA00023315"/>
    </source>
</evidence>
<dbReference type="GO" id="GO:0003985">
    <property type="term" value="F:acetyl-CoA C-acetyltransferase activity"/>
    <property type="evidence" value="ECO:0007669"/>
    <property type="project" value="UniProtKB-EC"/>
</dbReference>
<organism evidence="7 8">
    <name type="scientific">Thiopseudomonas acetoxidans</name>
    <dbReference type="NCBI Taxonomy" id="3041622"/>
    <lineage>
        <taxon>Bacteria</taxon>
        <taxon>Pseudomonadati</taxon>
        <taxon>Pseudomonadota</taxon>
        <taxon>Gammaproteobacteria</taxon>
        <taxon>Pseudomonadales</taxon>
        <taxon>Pseudomonadaceae</taxon>
        <taxon>Thiopseudomonas</taxon>
    </lineage>
</organism>
<dbReference type="InterPro" id="IPR020613">
    <property type="entry name" value="Thiolase_CS"/>
</dbReference>
<name>A0ABT7SQ99_9GAMM</name>
<dbReference type="PANTHER" id="PTHR18919:SF107">
    <property type="entry name" value="ACETYL-COA ACETYLTRANSFERASE, CYTOSOLIC"/>
    <property type="match status" value="1"/>
</dbReference>